<dbReference type="GO" id="GO:0050660">
    <property type="term" value="F:flavin adenine dinucleotide binding"/>
    <property type="evidence" value="ECO:0007669"/>
    <property type="project" value="InterPro"/>
</dbReference>
<dbReference type="EMBL" id="QAON01000009">
    <property type="protein sequence ID" value="PTQ89041.1"/>
    <property type="molecule type" value="Genomic_DNA"/>
</dbReference>
<dbReference type="AlphaFoldDB" id="A0A2T5IYH4"/>
<evidence type="ECO:0000256" key="2">
    <source>
        <dbReference type="ARBA" id="ARBA00022827"/>
    </source>
</evidence>
<dbReference type="InterPro" id="IPR051209">
    <property type="entry name" value="FAD-bind_Monooxygenase_sf"/>
</dbReference>
<name>A0A2T5IYH4_9GAMM</name>
<evidence type="ECO:0000313" key="4">
    <source>
        <dbReference type="EMBL" id="PTQ89041.1"/>
    </source>
</evidence>
<dbReference type="GO" id="GO:0004499">
    <property type="term" value="F:N,N-dimethylaniline monooxygenase activity"/>
    <property type="evidence" value="ECO:0007669"/>
    <property type="project" value="InterPro"/>
</dbReference>
<keyword evidence="2" id="KW-0274">FAD</keyword>
<accession>A0A2T5IYH4</accession>
<dbReference type="Proteomes" id="UP000244223">
    <property type="component" value="Unassembled WGS sequence"/>
</dbReference>
<keyword evidence="5" id="KW-1185">Reference proteome</keyword>
<dbReference type="InterPro" id="IPR036188">
    <property type="entry name" value="FAD/NAD-bd_sf"/>
</dbReference>
<dbReference type="PANTHER" id="PTHR42877:SF4">
    <property type="entry name" value="FAD_NAD(P)-BINDING DOMAIN-CONTAINING PROTEIN-RELATED"/>
    <property type="match status" value="1"/>
</dbReference>
<dbReference type="Pfam" id="PF00743">
    <property type="entry name" value="FMO-like"/>
    <property type="match status" value="1"/>
</dbReference>
<gene>
    <name evidence="4" type="ORF">C8N29_10962</name>
</gene>
<dbReference type="SUPFAM" id="SSF51905">
    <property type="entry name" value="FAD/NAD(P)-binding domain"/>
    <property type="match status" value="2"/>
</dbReference>
<dbReference type="Gene3D" id="3.50.50.60">
    <property type="entry name" value="FAD/NAD(P)-binding domain"/>
    <property type="match status" value="2"/>
</dbReference>
<keyword evidence="1" id="KW-0285">Flavoprotein</keyword>
<sequence>MHTIVPDYQVVVIGTGFSGLGMGIALKKAGFNHFTILEKADDVGGTWRDNHYPGCACDVQSHLYSFSFEPNPNWTRMYAPQPEIKAYLQHCARKYGLMPHIQFGQAVKTAVYEEEHKLWRLETASGQTILANVVVSGMGGLSTPAYPSIKGLSKFKGVQFHSQDWQHDYDLTGKRVAVIGTGASAIQFVPQIVPKVAHLDLYQRTPPWIMPKPDRDITRAERTLFKYAPQTQEAMRNAIYLQLESRVLGFVLNPRVMKLPELQARRHIRQAIKDPVLRKKVTPDYAFGCKRVLISNDYLPSLAQKNVDVITHGIKEVRAHSIVGDDGVERPIDAIIFGTGFKAQDPIPRGAIFGKGGVDLLDTWQEGAQAYLGSTMSGFPNLFLLMGPNTGLGHSSMVFMIESQVAYVMDFVKKMQKYGWKEVDVKAESQQSFNTDLQEKLGGAVWSTGCQSWYVNASGKNTTLWPGFTFDFRRKTARFDAQNYQIDR</sequence>
<evidence type="ECO:0000313" key="5">
    <source>
        <dbReference type="Proteomes" id="UP000244223"/>
    </source>
</evidence>
<reference evidence="4 5" key="1">
    <citation type="submission" date="2018-04" db="EMBL/GenBank/DDBJ databases">
        <title>Genomic Encyclopedia of Archaeal and Bacterial Type Strains, Phase II (KMG-II): from individual species to whole genera.</title>
        <authorList>
            <person name="Goeker M."/>
        </authorList>
    </citation>
    <scope>NUCLEOTIDE SEQUENCE [LARGE SCALE GENOMIC DNA]</scope>
    <source>
        <strain evidence="4 5">DSM 5822</strain>
    </source>
</reference>
<dbReference type="GO" id="GO:0050661">
    <property type="term" value="F:NADP binding"/>
    <property type="evidence" value="ECO:0007669"/>
    <property type="project" value="InterPro"/>
</dbReference>
<protein>
    <submittedName>
        <fullName evidence="4">Cyclohexanone monooxygenase</fullName>
    </submittedName>
</protein>
<keyword evidence="4" id="KW-0503">Monooxygenase</keyword>
<dbReference type="PANTHER" id="PTHR42877">
    <property type="entry name" value="L-ORNITHINE N(5)-MONOOXYGENASE-RELATED"/>
    <property type="match status" value="1"/>
</dbReference>
<organism evidence="4 5">
    <name type="scientific">Agitococcus lubricus</name>
    <dbReference type="NCBI Taxonomy" id="1077255"/>
    <lineage>
        <taxon>Bacteria</taxon>
        <taxon>Pseudomonadati</taxon>
        <taxon>Pseudomonadota</taxon>
        <taxon>Gammaproteobacteria</taxon>
        <taxon>Moraxellales</taxon>
        <taxon>Moraxellaceae</taxon>
        <taxon>Agitococcus</taxon>
    </lineage>
</organism>
<comment type="caution">
    <text evidence="4">The sequence shown here is derived from an EMBL/GenBank/DDBJ whole genome shotgun (WGS) entry which is preliminary data.</text>
</comment>
<dbReference type="InterPro" id="IPR020946">
    <property type="entry name" value="Flavin_mOase-like"/>
</dbReference>
<evidence type="ECO:0000256" key="3">
    <source>
        <dbReference type="ARBA" id="ARBA00023002"/>
    </source>
</evidence>
<keyword evidence="3" id="KW-0560">Oxidoreductase</keyword>
<proteinExistence type="predicted"/>
<evidence type="ECO:0000256" key="1">
    <source>
        <dbReference type="ARBA" id="ARBA00022630"/>
    </source>
</evidence>
<dbReference type="RefSeq" id="WP_204509322.1">
    <property type="nucleotide sequence ID" value="NZ_QAON01000009.1"/>
</dbReference>